<dbReference type="InterPro" id="IPR008502">
    <property type="entry name" value="Prolamin-like"/>
</dbReference>
<dbReference type="AlphaFoldDB" id="A0AAW2BT55"/>
<organism evidence="4 5">
    <name type="scientific">Lithocarpus litseifolius</name>
    <dbReference type="NCBI Taxonomy" id="425828"/>
    <lineage>
        <taxon>Eukaryota</taxon>
        <taxon>Viridiplantae</taxon>
        <taxon>Streptophyta</taxon>
        <taxon>Embryophyta</taxon>
        <taxon>Tracheophyta</taxon>
        <taxon>Spermatophyta</taxon>
        <taxon>Magnoliopsida</taxon>
        <taxon>eudicotyledons</taxon>
        <taxon>Gunneridae</taxon>
        <taxon>Pentapetalae</taxon>
        <taxon>rosids</taxon>
        <taxon>fabids</taxon>
        <taxon>Fagales</taxon>
        <taxon>Fagaceae</taxon>
        <taxon>Lithocarpus</taxon>
    </lineage>
</organism>
<proteinExistence type="predicted"/>
<keyword evidence="1 2" id="KW-0732">Signal</keyword>
<dbReference type="Proteomes" id="UP001459277">
    <property type="component" value="Unassembled WGS sequence"/>
</dbReference>
<comment type="caution">
    <text evidence="4">The sequence shown here is derived from an EMBL/GenBank/DDBJ whole genome shotgun (WGS) entry which is preliminary data.</text>
</comment>
<name>A0AAW2BT55_9ROSI</name>
<dbReference type="SUPFAM" id="SSF47699">
    <property type="entry name" value="Bifunctional inhibitor/lipid-transfer protein/seed storage 2S albumin"/>
    <property type="match status" value="1"/>
</dbReference>
<accession>A0AAW2BT55</accession>
<dbReference type="Pfam" id="PF05617">
    <property type="entry name" value="Prolamin_like"/>
    <property type="match status" value="1"/>
</dbReference>
<dbReference type="EMBL" id="JAZDWU010000010">
    <property type="protein sequence ID" value="KAK9989016.1"/>
    <property type="molecule type" value="Genomic_DNA"/>
</dbReference>
<dbReference type="InterPro" id="IPR036312">
    <property type="entry name" value="Bifun_inhib/LTP/seed_sf"/>
</dbReference>
<evidence type="ECO:0000259" key="3">
    <source>
        <dbReference type="Pfam" id="PF05617"/>
    </source>
</evidence>
<sequence>MAASNNIFVMMIFLFIATLSVTPGLGISSDQELPPDPSPEYRKHLHECAQKISEECGDEVFYSTFFNNVTVSNGCCVQLQHLGKSCHDDLVYFLLEAPELGSKVSEISTRSEKIWDKCVLIAKSGSSAPQPSASIIED</sequence>
<keyword evidence="5" id="KW-1185">Reference proteome</keyword>
<feature type="chain" id="PRO_5043418971" description="Prolamin-like domain-containing protein" evidence="2">
    <location>
        <begin position="27"/>
        <end position="138"/>
    </location>
</feature>
<reference evidence="4 5" key="1">
    <citation type="submission" date="2024-01" db="EMBL/GenBank/DDBJ databases">
        <title>A telomere-to-telomere, gap-free genome of sweet tea (Lithocarpus litseifolius).</title>
        <authorList>
            <person name="Zhou J."/>
        </authorList>
    </citation>
    <scope>NUCLEOTIDE SEQUENCE [LARGE SCALE GENOMIC DNA]</scope>
    <source>
        <strain evidence="4">Zhou-2022a</strain>
        <tissue evidence="4">Leaf</tissue>
    </source>
</reference>
<evidence type="ECO:0000313" key="5">
    <source>
        <dbReference type="Proteomes" id="UP001459277"/>
    </source>
</evidence>
<evidence type="ECO:0000256" key="1">
    <source>
        <dbReference type="ARBA" id="ARBA00022729"/>
    </source>
</evidence>
<dbReference type="PANTHER" id="PTHR31951">
    <property type="entry name" value="BIFUNCTIONAL INHIBITOR/LIPID-TRANSFER PROTEIN/SEED STORAGE 2S ALBUMIN SUPERFAMILY PROTEIN-RELATED"/>
    <property type="match status" value="1"/>
</dbReference>
<dbReference type="PANTHER" id="PTHR31951:SF22">
    <property type="entry name" value="ECA1 GAMETOGENESIS RELATED FAMILY"/>
    <property type="match status" value="1"/>
</dbReference>
<protein>
    <recommendedName>
        <fullName evidence="3">Prolamin-like domain-containing protein</fullName>
    </recommendedName>
</protein>
<feature type="signal peptide" evidence="2">
    <location>
        <begin position="1"/>
        <end position="26"/>
    </location>
</feature>
<gene>
    <name evidence="4" type="ORF">SO802_029255</name>
</gene>
<evidence type="ECO:0000313" key="4">
    <source>
        <dbReference type="EMBL" id="KAK9989016.1"/>
    </source>
</evidence>
<feature type="domain" description="Prolamin-like" evidence="3">
    <location>
        <begin position="47"/>
        <end position="119"/>
    </location>
</feature>
<evidence type="ECO:0000256" key="2">
    <source>
        <dbReference type="SAM" id="SignalP"/>
    </source>
</evidence>